<dbReference type="Gene3D" id="1.10.3720.10">
    <property type="entry name" value="MetI-like"/>
    <property type="match status" value="2"/>
</dbReference>
<keyword evidence="5 8" id="KW-0812">Transmembrane</keyword>
<dbReference type="Proteomes" id="UP000620139">
    <property type="component" value="Unassembled WGS sequence"/>
</dbReference>
<dbReference type="AlphaFoldDB" id="A0A931NDG0"/>
<feature type="transmembrane region" description="Helical" evidence="8">
    <location>
        <begin position="234"/>
        <end position="253"/>
    </location>
</feature>
<keyword evidence="4" id="KW-0997">Cell inner membrane</keyword>
<evidence type="ECO:0000256" key="2">
    <source>
        <dbReference type="ARBA" id="ARBA00022448"/>
    </source>
</evidence>
<dbReference type="GO" id="GO:0005886">
    <property type="term" value="C:plasma membrane"/>
    <property type="evidence" value="ECO:0007669"/>
    <property type="project" value="UniProtKB-SubCell"/>
</dbReference>
<accession>A0A931NDG0</accession>
<evidence type="ECO:0000259" key="9">
    <source>
        <dbReference type="PROSITE" id="PS50928"/>
    </source>
</evidence>
<dbReference type="PROSITE" id="PS50928">
    <property type="entry name" value="ABC_TM1"/>
    <property type="match status" value="2"/>
</dbReference>
<reference evidence="10" key="1">
    <citation type="submission" date="2020-12" db="EMBL/GenBank/DDBJ databases">
        <title>The genome sequence of Inhella sp. 4Y17.</title>
        <authorList>
            <person name="Liu Y."/>
        </authorList>
    </citation>
    <scope>NUCLEOTIDE SEQUENCE</scope>
    <source>
        <strain evidence="10">4Y10</strain>
    </source>
</reference>
<evidence type="ECO:0000256" key="4">
    <source>
        <dbReference type="ARBA" id="ARBA00022519"/>
    </source>
</evidence>
<feature type="transmembrane region" description="Helical" evidence="8">
    <location>
        <begin position="378"/>
        <end position="398"/>
    </location>
</feature>
<feature type="transmembrane region" description="Helical" evidence="8">
    <location>
        <begin position="50"/>
        <end position="78"/>
    </location>
</feature>
<dbReference type="InterPro" id="IPR000515">
    <property type="entry name" value="MetI-like"/>
</dbReference>
<organism evidence="10 11">
    <name type="scientific">Inhella gelatinilytica</name>
    <dbReference type="NCBI Taxonomy" id="2795030"/>
    <lineage>
        <taxon>Bacteria</taxon>
        <taxon>Pseudomonadati</taxon>
        <taxon>Pseudomonadota</taxon>
        <taxon>Betaproteobacteria</taxon>
        <taxon>Burkholderiales</taxon>
        <taxon>Sphaerotilaceae</taxon>
        <taxon>Inhella</taxon>
    </lineage>
</organism>
<feature type="transmembrane region" description="Helical" evidence="8">
    <location>
        <begin position="7"/>
        <end position="30"/>
    </location>
</feature>
<dbReference type="InterPro" id="IPR035906">
    <property type="entry name" value="MetI-like_sf"/>
</dbReference>
<dbReference type="PANTHER" id="PTHR43357">
    <property type="entry name" value="INNER MEMBRANE ABC TRANSPORTER PERMEASE PROTEIN YDCV"/>
    <property type="match status" value="1"/>
</dbReference>
<feature type="transmembrane region" description="Helical" evidence="8">
    <location>
        <begin position="339"/>
        <end position="357"/>
    </location>
</feature>
<evidence type="ECO:0000313" key="10">
    <source>
        <dbReference type="EMBL" id="MBH9552559.1"/>
    </source>
</evidence>
<evidence type="ECO:0000256" key="6">
    <source>
        <dbReference type="ARBA" id="ARBA00022989"/>
    </source>
</evidence>
<feature type="domain" description="ABC transmembrane type-1" evidence="9">
    <location>
        <begin position="333"/>
        <end position="536"/>
    </location>
</feature>
<feature type="transmembrane region" description="Helical" evidence="8">
    <location>
        <begin position="518"/>
        <end position="537"/>
    </location>
</feature>
<comment type="similarity">
    <text evidence="8">Belongs to the binding-protein-dependent transport system permease family.</text>
</comment>
<keyword evidence="7 8" id="KW-0472">Membrane</keyword>
<keyword evidence="2 8" id="KW-0813">Transport</keyword>
<dbReference type="CDD" id="cd06261">
    <property type="entry name" value="TM_PBP2"/>
    <property type="match status" value="2"/>
</dbReference>
<comment type="subcellular location">
    <subcellularLocation>
        <location evidence="1">Cell inner membrane</location>
        <topology evidence="1">Multi-pass membrane protein</topology>
    </subcellularLocation>
    <subcellularLocation>
        <location evidence="8">Cell membrane</location>
        <topology evidence="8">Multi-pass membrane protein</topology>
    </subcellularLocation>
</comment>
<dbReference type="PANTHER" id="PTHR43357:SF3">
    <property type="entry name" value="FE(3+)-TRANSPORT SYSTEM PERMEASE PROTEIN FBPB 2"/>
    <property type="match status" value="1"/>
</dbReference>
<dbReference type="GO" id="GO:0055085">
    <property type="term" value="P:transmembrane transport"/>
    <property type="evidence" value="ECO:0007669"/>
    <property type="project" value="InterPro"/>
</dbReference>
<feature type="domain" description="ABC transmembrane type-1" evidence="9">
    <location>
        <begin position="50"/>
        <end position="255"/>
    </location>
</feature>
<dbReference type="RefSeq" id="WP_198100160.1">
    <property type="nucleotide sequence ID" value="NZ_JAEDAL010000002.1"/>
</dbReference>
<sequence>MQRTLGWIWAAVGLGLALPVLTVMGAWASLDAAGWAQWRHLADTVLWGYLSQSTLLTVGVAAGSVALGGGAAALVSLFRFPGRRWWDVALLLPMAMPAYVAAYAYTDALQFSGPVQVALRQQLGLQGALWGDVRSLPGAMLLFSVCLYPYVYLLTRTALSERAGPLMEAARLLGAGVWRRMATVALPLARPALVAGMALALMETLADYGVGSYFGLSTLTTGVYKAWLVQGDRLAAAQLASLLLLAVSLFLALEQRAQAQLRFAGPRAQSRAEDSAQGLTLLRGHRAWLANALCALPVTLGFFLPAGWLARMAWQSHVSGEGAQAWARYPEWALTSLKLALLAAVLTVALAVALAVSRRLQTDPAALPTRLMSAVNRLLGLGYAVPGAVIAVGLLLPIGWVQTVWPQAAPLMTGTALGLLWAYTVRFGGVALQSIDAGFARIPGSLDESARMLGASNWRLAREVHAPLLSRATLAAALLVFVDVMKELPATLVLRPFDSDTLAVVAYQLARDERLAEAAAPALAIVAVGLVPVALLWRAMRFK</sequence>
<dbReference type="SUPFAM" id="SSF161098">
    <property type="entry name" value="MetI-like"/>
    <property type="match status" value="2"/>
</dbReference>
<dbReference type="Pfam" id="PF00528">
    <property type="entry name" value="BPD_transp_1"/>
    <property type="match status" value="1"/>
</dbReference>
<keyword evidence="6 8" id="KW-1133">Transmembrane helix</keyword>
<feature type="transmembrane region" description="Helical" evidence="8">
    <location>
        <begin position="404"/>
        <end position="423"/>
    </location>
</feature>
<evidence type="ECO:0000256" key="1">
    <source>
        <dbReference type="ARBA" id="ARBA00004429"/>
    </source>
</evidence>
<feature type="transmembrane region" description="Helical" evidence="8">
    <location>
        <begin position="468"/>
        <end position="485"/>
    </location>
</feature>
<evidence type="ECO:0000256" key="5">
    <source>
        <dbReference type="ARBA" id="ARBA00022692"/>
    </source>
</evidence>
<feature type="transmembrane region" description="Helical" evidence="8">
    <location>
        <begin position="180"/>
        <end position="202"/>
    </location>
</feature>
<evidence type="ECO:0000256" key="7">
    <source>
        <dbReference type="ARBA" id="ARBA00023136"/>
    </source>
</evidence>
<feature type="transmembrane region" description="Helical" evidence="8">
    <location>
        <begin position="288"/>
        <end position="310"/>
    </location>
</feature>
<dbReference type="EMBL" id="JAEDAL010000002">
    <property type="protein sequence ID" value="MBH9552559.1"/>
    <property type="molecule type" value="Genomic_DNA"/>
</dbReference>
<keyword evidence="11" id="KW-1185">Reference proteome</keyword>
<proteinExistence type="inferred from homology"/>
<feature type="transmembrane region" description="Helical" evidence="8">
    <location>
        <begin position="85"/>
        <end position="105"/>
    </location>
</feature>
<evidence type="ECO:0000256" key="3">
    <source>
        <dbReference type="ARBA" id="ARBA00022475"/>
    </source>
</evidence>
<feature type="transmembrane region" description="Helical" evidence="8">
    <location>
        <begin position="139"/>
        <end position="159"/>
    </location>
</feature>
<gene>
    <name evidence="10" type="ORF">I7X43_06790</name>
</gene>
<keyword evidence="3" id="KW-1003">Cell membrane</keyword>
<evidence type="ECO:0000256" key="8">
    <source>
        <dbReference type="RuleBase" id="RU363032"/>
    </source>
</evidence>
<evidence type="ECO:0000313" key="11">
    <source>
        <dbReference type="Proteomes" id="UP000620139"/>
    </source>
</evidence>
<name>A0A931NDG0_9BURK</name>
<protein>
    <submittedName>
        <fullName evidence="10">Iron ABC transporter permease</fullName>
    </submittedName>
</protein>
<comment type="caution">
    <text evidence="10">The sequence shown here is derived from an EMBL/GenBank/DDBJ whole genome shotgun (WGS) entry which is preliminary data.</text>
</comment>